<protein>
    <submittedName>
        <fullName evidence="3">Ryanodine receptor Ryr</fullName>
    </submittedName>
</protein>
<name>A0A5N8WE97_9ACTN</name>
<organism evidence="3 4">
    <name type="scientific">Streptomyces phyllanthi</name>
    <dbReference type="NCBI Taxonomy" id="1803180"/>
    <lineage>
        <taxon>Bacteria</taxon>
        <taxon>Bacillati</taxon>
        <taxon>Actinomycetota</taxon>
        <taxon>Actinomycetes</taxon>
        <taxon>Kitasatosporales</taxon>
        <taxon>Streptomycetaceae</taxon>
        <taxon>Streptomyces</taxon>
    </lineage>
</organism>
<feature type="domain" description="Ryanodine receptor Ryr" evidence="2">
    <location>
        <begin position="11"/>
        <end position="100"/>
    </location>
</feature>
<dbReference type="GO" id="GO:0005219">
    <property type="term" value="F:ryanodine-sensitive calcium-release channel activity"/>
    <property type="evidence" value="ECO:0007669"/>
    <property type="project" value="TreeGrafter"/>
</dbReference>
<dbReference type="GO" id="GO:0034704">
    <property type="term" value="C:calcium channel complex"/>
    <property type="evidence" value="ECO:0007669"/>
    <property type="project" value="TreeGrafter"/>
</dbReference>
<dbReference type="Pfam" id="PF02026">
    <property type="entry name" value="RyR"/>
    <property type="match status" value="1"/>
</dbReference>
<evidence type="ECO:0000259" key="2">
    <source>
        <dbReference type="Pfam" id="PF02026"/>
    </source>
</evidence>
<keyword evidence="4" id="KW-1185">Reference proteome</keyword>
<dbReference type="OrthoDB" id="4228364at2"/>
<comment type="caution">
    <text evidence="3">The sequence shown here is derived from an EMBL/GenBank/DDBJ whole genome shotgun (WGS) entry which is preliminary data.</text>
</comment>
<dbReference type="EMBL" id="VJZE01000512">
    <property type="protein sequence ID" value="MPY45790.1"/>
    <property type="molecule type" value="Genomic_DNA"/>
</dbReference>
<sequence>MKDRAGQQPPWTPRPVDTEDVKVPESLYALIEVLAENAHDNWARRRLSEGWRYGPCRSDSEKTHPLLIPYADLSHEEQEADRVLALETVKLILRYGYTLHEPAHEVRGDPAGTLHPGSSGHAPHGCDQE</sequence>
<accession>A0A5N8WE97</accession>
<reference evidence="3 4" key="1">
    <citation type="submission" date="2019-07" db="EMBL/GenBank/DDBJ databases">
        <title>New species of Amycolatopsis and Streptomyces.</title>
        <authorList>
            <person name="Duangmal K."/>
            <person name="Teo W.F.A."/>
            <person name="Lipun K."/>
        </authorList>
    </citation>
    <scope>NUCLEOTIDE SEQUENCE [LARGE SCALE GENOMIC DNA]</scope>
    <source>
        <strain evidence="3 4">TISTR 2346</strain>
    </source>
</reference>
<evidence type="ECO:0000256" key="1">
    <source>
        <dbReference type="SAM" id="MobiDB-lite"/>
    </source>
</evidence>
<dbReference type="PANTHER" id="PTHR46399">
    <property type="entry name" value="B30.2/SPRY DOMAIN-CONTAINING PROTEIN"/>
    <property type="match status" value="1"/>
</dbReference>
<dbReference type="RefSeq" id="WP_152790901.1">
    <property type="nucleotide sequence ID" value="NZ_BAABEQ010000027.1"/>
</dbReference>
<dbReference type="AlphaFoldDB" id="A0A5N8WE97"/>
<gene>
    <name evidence="3" type="ORF">FNH04_39585</name>
</gene>
<dbReference type="InterPro" id="IPR015925">
    <property type="entry name" value="Ryanodine_IP3_receptor"/>
</dbReference>
<keyword evidence="3" id="KW-0675">Receptor</keyword>
<evidence type="ECO:0000313" key="3">
    <source>
        <dbReference type="EMBL" id="MPY45790.1"/>
    </source>
</evidence>
<proteinExistence type="predicted"/>
<dbReference type="PANTHER" id="PTHR46399:SF8">
    <property type="entry name" value="B30.2_SPRY DOMAIN-CONTAINING PROTEIN"/>
    <property type="match status" value="1"/>
</dbReference>
<evidence type="ECO:0000313" key="4">
    <source>
        <dbReference type="Proteomes" id="UP000326979"/>
    </source>
</evidence>
<dbReference type="InterPro" id="IPR003032">
    <property type="entry name" value="Ryanodine_rcpt"/>
</dbReference>
<feature type="region of interest" description="Disordered" evidence="1">
    <location>
        <begin position="103"/>
        <end position="129"/>
    </location>
</feature>
<dbReference type="GO" id="GO:0014808">
    <property type="term" value="P:release of sequestered calcium ion into cytosol by sarcoplasmic reticulum"/>
    <property type="evidence" value="ECO:0007669"/>
    <property type="project" value="TreeGrafter"/>
</dbReference>
<dbReference type="Gene3D" id="6.20.350.10">
    <property type="match status" value="1"/>
</dbReference>
<dbReference type="Proteomes" id="UP000326979">
    <property type="component" value="Unassembled WGS sequence"/>
</dbReference>